<keyword evidence="2" id="KW-1185">Reference proteome</keyword>
<dbReference type="AlphaFoldDB" id="A0A1H0U4S0"/>
<protein>
    <submittedName>
        <fullName evidence="1">Uncharacterized protein</fullName>
    </submittedName>
</protein>
<sequence>MSSVTSTWRQRRQAARNRRALDRALAGSNTPAMHHELSTLALTSGQFSSVTR</sequence>
<evidence type="ECO:0000313" key="2">
    <source>
        <dbReference type="Proteomes" id="UP000199088"/>
    </source>
</evidence>
<organism evidence="1 2">
    <name type="scientific">Klenkia soli</name>
    <dbReference type="NCBI Taxonomy" id="1052260"/>
    <lineage>
        <taxon>Bacteria</taxon>
        <taxon>Bacillati</taxon>
        <taxon>Actinomycetota</taxon>
        <taxon>Actinomycetes</taxon>
        <taxon>Geodermatophilales</taxon>
        <taxon>Geodermatophilaceae</taxon>
        <taxon>Klenkia</taxon>
    </lineage>
</organism>
<proteinExistence type="predicted"/>
<dbReference type="RefSeq" id="WP_165617691.1">
    <property type="nucleotide sequence ID" value="NZ_FNIR01000018.1"/>
</dbReference>
<name>A0A1H0U4S0_9ACTN</name>
<dbReference type="Proteomes" id="UP000199088">
    <property type="component" value="Unassembled WGS sequence"/>
</dbReference>
<accession>A0A1H0U4S0</accession>
<gene>
    <name evidence="1" type="ORF">SAMN05660199_04374</name>
</gene>
<dbReference type="EMBL" id="FNIR01000018">
    <property type="protein sequence ID" value="SDP61193.1"/>
    <property type="molecule type" value="Genomic_DNA"/>
</dbReference>
<reference evidence="2" key="1">
    <citation type="submission" date="2016-10" db="EMBL/GenBank/DDBJ databases">
        <authorList>
            <person name="Varghese N."/>
            <person name="Submissions S."/>
        </authorList>
    </citation>
    <scope>NUCLEOTIDE SEQUENCE [LARGE SCALE GENOMIC DNA]</scope>
    <source>
        <strain evidence="2">DSM 45843</strain>
    </source>
</reference>
<evidence type="ECO:0000313" key="1">
    <source>
        <dbReference type="EMBL" id="SDP61193.1"/>
    </source>
</evidence>